<gene>
    <name evidence="3" type="ORF">BMF94_5082</name>
</gene>
<evidence type="ECO:0000259" key="2">
    <source>
        <dbReference type="Pfam" id="PF20882"/>
    </source>
</evidence>
<dbReference type="GO" id="GO:0051315">
    <property type="term" value="P:attachment of mitotic spindle microtubules to kinetochore"/>
    <property type="evidence" value="ECO:0007669"/>
    <property type="project" value="TreeGrafter"/>
</dbReference>
<dbReference type="AlphaFoldDB" id="A0A2S5B4L1"/>
<dbReference type="STRING" id="741276.A0A2S5B4L1"/>
<accession>A0A2S5B4L1</accession>
<keyword evidence="4" id="KW-1185">Reference proteome</keyword>
<protein>
    <recommendedName>
        <fullName evidence="2">Kinetochore protein Sos7 coiled-coil domain-containing protein</fullName>
    </recommendedName>
</protein>
<dbReference type="EMBL" id="PJQD01000072">
    <property type="protein sequence ID" value="POY71722.1"/>
    <property type="molecule type" value="Genomic_DNA"/>
</dbReference>
<dbReference type="GO" id="GO:0000776">
    <property type="term" value="C:kinetochore"/>
    <property type="evidence" value="ECO:0007669"/>
    <property type="project" value="InterPro"/>
</dbReference>
<feature type="coiled-coil region" evidence="1">
    <location>
        <begin position="133"/>
        <end position="202"/>
    </location>
</feature>
<dbReference type="OrthoDB" id="18959at2759"/>
<dbReference type="InterPro" id="IPR048781">
    <property type="entry name" value="Sos7_CC"/>
</dbReference>
<comment type="caution">
    <text evidence="3">The sequence shown here is derived from an EMBL/GenBank/DDBJ whole genome shotgun (WGS) entry which is preliminary data.</text>
</comment>
<dbReference type="PANTHER" id="PTHR37329">
    <property type="entry name" value="KINETOCHORE PROTEIN SOS7"/>
    <property type="match status" value="1"/>
</dbReference>
<feature type="domain" description="Kinetochore protein Sos7 coiled-coil" evidence="2">
    <location>
        <begin position="99"/>
        <end position="170"/>
    </location>
</feature>
<name>A0A2S5B4L1_9BASI</name>
<keyword evidence="1" id="KW-0175">Coiled coil</keyword>
<evidence type="ECO:0000313" key="4">
    <source>
        <dbReference type="Proteomes" id="UP000237144"/>
    </source>
</evidence>
<proteinExistence type="predicted"/>
<dbReference type="Pfam" id="PF20882">
    <property type="entry name" value="Sos7"/>
    <property type="match status" value="1"/>
</dbReference>
<evidence type="ECO:0000313" key="3">
    <source>
        <dbReference type="EMBL" id="POY71722.1"/>
    </source>
</evidence>
<dbReference type="InterPro" id="IPR037475">
    <property type="entry name" value="Sos7"/>
</dbReference>
<organism evidence="3 4">
    <name type="scientific">Rhodotorula taiwanensis</name>
    <dbReference type="NCBI Taxonomy" id="741276"/>
    <lineage>
        <taxon>Eukaryota</taxon>
        <taxon>Fungi</taxon>
        <taxon>Dikarya</taxon>
        <taxon>Basidiomycota</taxon>
        <taxon>Pucciniomycotina</taxon>
        <taxon>Microbotryomycetes</taxon>
        <taxon>Sporidiobolales</taxon>
        <taxon>Sporidiobolaceae</taxon>
        <taxon>Rhodotorula</taxon>
    </lineage>
</organism>
<dbReference type="PANTHER" id="PTHR37329:SF1">
    <property type="entry name" value="KINETOCHORE PROTEIN SOS7"/>
    <property type="match status" value="1"/>
</dbReference>
<reference evidence="3 4" key="1">
    <citation type="journal article" date="2018" name="Front. Microbiol.">
        <title>Prospects for Fungal Bioremediation of Acidic Radioactive Waste Sites: Characterization and Genome Sequence of Rhodotorula taiwanensis MD1149.</title>
        <authorList>
            <person name="Tkavc R."/>
            <person name="Matrosova V.Y."/>
            <person name="Grichenko O.E."/>
            <person name="Gostincar C."/>
            <person name="Volpe R.P."/>
            <person name="Klimenkova P."/>
            <person name="Gaidamakova E.K."/>
            <person name="Zhou C.E."/>
            <person name="Stewart B.J."/>
            <person name="Lyman M.G."/>
            <person name="Malfatti S.A."/>
            <person name="Rubinfeld B."/>
            <person name="Courtot M."/>
            <person name="Singh J."/>
            <person name="Dalgard C.L."/>
            <person name="Hamilton T."/>
            <person name="Frey K.G."/>
            <person name="Gunde-Cimerman N."/>
            <person name="Dugan L."/>
            <person name="Daly M.J."/>
        </authorList>
    </citation>
    <scope>NUCLEOTIDE SEQUENCE [LARGE SCALE GENOMIC DNA]</scope>
    <source>
        <strain evidence="3 4">MD1149</strain>
    </source>
</reference>
<evidence type="ECO:0000256" key="1">
    <source>
        <dbReference type="SAM" id="Coils"/>
    </source>
</evidence>
<dbReference type="GO" id="GO:0034501">
    <property type="term" value="P:protein localization to kinetochore"/>
    <property type="evidence" value="ECO:0007669"/>
    <property type="project" value="InterPro"/>
</dbReference>
<sequence>MAATDSNTALFEQTKQLLSTFTQHPFEAHRLASSVPVRDLGRLAQYHGSLGGNTENYTRWTQGATDLTGVSGVSDEGLVMDAGDRGRATEDLKLFKEHISDLKFAYLESNAKLEFVNHILNPEGYQPVVKEAIDELAAQQAQEKLELKQRKQRVGELEQLIRREAEALEAELNRKTQHAELADRLMRECEAMETEIAMLKNKRSPSERLTIDQIGATLEAQDNELVSIGQRTKQCEDEMKALKPRIKSSKINIERFSQTAKQLRREQEERDAKGVQDERAEQGCEWCGRCFFNVIMIDTTMAMYKSLLGIHNAYAVGSPATALVFEYGPPKADKGSLRRLRIELGTDGRMSGAELLDSSDDIQDLVQLYLPSQDLRSLVQEVRTRFGC</sequence>
<dbReference type="Proteomes" id="UP000237144">
    <property type="component" value="Unassembled WGS sequence"/>
</dbReference>